<evidence type="ECO:0000256" key="9">
    <source>
        <dbReference type="ARBA" id="ARBA00023136"/>
    </source>
</evidence>
<dbReference type="EC" id="3.6.3.17" evidence="11"/>
<protein>
    <submittedName>
        <fullName evidence="11">Ribose import ATP-binding protein RbsA</fullName>
        <ecNumber evidence="11">3.6.3.17</ecNumber>
    </submittedName>
</protein>
<comment type="similarity">
    <text evidence="1">Belongs to the ABC transporter superfamily.</text>
</comment>
<dbReference type="PROSITE" id="PS50893">
    <property type="entry name" value="ABC_TRANSPORTER_2"/>
    <property type="match status" value="1"/>
</dbReference>
<reference evidence="11" key="1">
    <citation type="submission" date="2016-08" db="EMBL/GenBank/DDBJ databases">
        <authorList>
            <person name="Seilhamer J.J."/>
        </authorList>
    </citation>
    <scope>NUCLEOTIDE SEQUENCE</scope>
    <source>
        <strain evidence="11">86</strain>
    </source>
</reference>
<accession>A0A212LEN5</accession>
<evidence type="ECO:0000256" key="7">
    <source>
        <dbReference type="ARBA" id="ARBA00022840"/>
    </source>
</evidence>
<dbReference type="CDD" id="cd03216">
    <property type="entry name" value="ABC_Carb_Monos_I"/>
    <property type="match status" value="1"/>
</dbReference>
<gene>
    <name evidence="11" type="primary">rbsA</name>
    <name evidence="11" type="ORF">KL86PLE_30459</name>
</gene>
<keyword evidence="4" id="KW-0762">Sugar transport</keyword>
<keyword evidence="6" id="KW-0547">Nucleotide-binding</keyword>
<dbReference type="PANTHER" id="PTHR43790">
    <property type="entry name" value="CARBOHYDRATE TRANSPORT ATP-BINDING PROTEIN MG119-RELATED"/>
    <property type="match status" value="1"/>
</dbReference>
<dbReference type="InterPro" id="IPR050107">
    <property type="entry name" value="ABC_carbohydrate_import_ATPase"/>
</dbReference>
<dbReference type="InterPro" id="IPR017871">
    <property type="entry name" value="ABC_transporter-like_CS"/>
</dbReference>
<evidence type="ECO:0000313" key="11">
    <source>
        <dbReference type="EMBL" id="SCM76012.1"/>
    </source>
</evidence>
<dbReference type="PROSITE" id="PS00211">
    <property type="entry name" value="ABC_TRANSPORTER_1"/>
    <property type="match status" value="1"/>
</dbReference>
<keyword evidence="5" id="KW-0677">Repeat</keyword>
<evidence type="ECO:0000256" key="8">
    <source>
        <dbReference type="ARBA" id="ARBA00022967"/>
    </source>
</evidence>
<dbReference type="GO" id="GO:0016887">
    <property type="term" value="F:ATP hydrolysis activity"/>
    <property type="evidence" value="ECO:0007669"/>
    <property type="project" value="InterPro"/>
</dbReference>
<evidence type="ECO:0000256" key="6">
    <source>
        <dbReference type="ARBA" id="ARBA00022741"/>
    </source>
</evidence>
<dbReference type="AlphaFoldDB" id="A0A212LEN5"/>
<dbReference type="GO" id="GO:0005524">
    <property type="term" value="F:ATP binding"/>
    <property type="evidence" value="ECO:0007669"/>
    <property type="project" value="UniProtKB-KW"/>
</dbReference>
<dbReference type="Pfam" id="PF00005">
    <property type="entry name" value="ABC_tran"/>
    <property type="match status" value="2"/>
</dbReference>
<dbReference type="PANTHER" id="PTHR43790:SF3">
    <property type="entry name" value="D-ALLOSE IMPORT ATP-BINDING PROTEIN ALSA-RELATED"/>
    <property type="match status" value="1"/>
</dbReference>
<dbReference type="Gene3D" id="3.40.50.300">
    <property type="entry name" value="P-loop containing nucleotide triphosphate hydrolases"/>
    <property type="match status" value="2"/>
</dbReference>
<organism evidence="11">
    <name type="scientific">uncultured Pleomorphomonas sp</name>
    <dbReference type="NCBI Taxonomy" id="442121"/>
    <lineage>
        <taxon>Bacteria</taxon>
        <taxon>Pseudomonadati</taxon>
        <taxon>Pseudomonadota</taxon>
        <taxon>Alphaproteobacteria</taxon>
        <taxon>Hyphomicrobiales</taxon>
        <taxon>Pleomorphomonadaceae</taxon>
        <taxon>Pleomorphomonas</taxon>
        <taxon>environmental samples</taxon>
    </lineage>
</organism>
<dbReference type="EMBL" id="FMJD01000007">
    <property type="protein sequence ID" value="SCM76012.1"/>
    <property type="molecule type" value="Genomic_DNA"/>
</dbReference>
<keyword evidence="9" id="KW-0472">Membrane</keyword>
<evidence type="ECO:0000256" key="1">
    <source>
        <dbReference type="ARBA" id="ARBA00005417"/>
    </source>
</evidence>
<sequence>MTEAKAIEPPGDAPDILSLDGIAKAFPGVQALDGATLRVKAGEIHGLIGENGAGKSTLIKILAGLYTPDAGSLTIGGGRVAAGSPDAVHAAGVRFIHQELNLVPHFTVAETIFLGQELAGPLGLRSGAMRRAAERFLKDTLDADIAGHRLVSDLGIAERKLVQIARALIDGKARVVVFDEPTAPLTHAEIDHLFKAIEALGRRGIAMIYVSHYLAEITRICHRVTVLRNGRNAGLLERVGPEDTGRLISLMVGRDIGRLYPRHDHTAGPPWLRVEKLSLAPHYLDVDFEVKRGEIVGLAGLVGSGREELVDSIAGLLAPARGRIGIGGKQLRPGSTAAAARRGLALVPRDRRNDGLVLAQSVADNINLASLDAVSTAGFVRRDAAARRAGESIEALDIRPRAAATAARLLSGGNQQKVVLARGLATGADLFVLDEPTIGVDIGAKAEIYALIERLARDGAAVLISSSDPTELIGLADRILVLLRGRIVAELTRDAADLDRLVALTTGGGATEGQAA</sequence>
<keyword evidence="8" id="KW-1278">Translocase</keyword>
<name>A0A212LEN5_9HYPH</name>
<dbReference type="SMART" id="SM00382">
    <property type="entry name" value="AAA"/>
    <property type="match status" value="2"/>
</dbReference>
<dbReference type="InterPro" id="IPR027417">
    <property type="entry name" value="P-loop_NTPase"/>
</dbReference>
<keyword evidence="3" id="KW-1003">Cell membrane</keyword>
<evidence type="ECO:0000256" key="2">
    <source>
        <dbReference type="ARBA" id="ARBA00022448"/>
    </source>
</evidence>
<evidence type="ECO:0000256" key="5">
    <source>
        <dbReference type="ARBA" id="ARBA00022737"/>
    </source>
</evidence>
<proteinExistence type="inferred from homology"/>
<dbReference type="InterPro" id="IPR003439">
    <property type="entry name" value="ABC_transporter-like_ATP-bd"/>
</dbReference>
<dbReference type="InterPro" id="IPR003593">
    <property type="entry name" value="AAA+_ATPase"/>
</dbReference>
<dbReference type="SUPFAM" id="SSF52540">
    <property type="entry name" value="P-loop containing nucleoside triphosphate hydrolases"/>
    <property type="match status" value="2"/>
</dbReference>
<keyword evidence="11" id="KW-0378">Hydrolase</keyword>
<evidence type="ECO:0000256" key="3">
    <source>
        <dbReference type="ARBA" id="ARBA00022475"/>
    </source>
</evidence>
<evidence type="ECO:0000256" key="4">
    <source>
        <dbReference type="ARBA" id="ARBA00022597"/>
    </source>
</evidence>
<evidence type="ECO:0000259" key="10">
    <source>
        <dbReference type="PROSITE" id="PS50893"/>
    </source>
</evidence>
<dbReference type="RefSeq" id="WP_288196288.1">
    <property type="nucleotide sequence ID" value="NZ_LT608334.1"/>
</dbReference>
<dbReference type="CDD" id="cd03215">
    <property type="entry name" value="ABC_Carb_Monos_II"/>
    <property type="match status" value="1"/>
</dbReference>
<keyword evidence="7 11" id="KW-0067">ATP-binding</keyword>
<feature type="domain" description="ABC transporter" evidence="10">
    <location>
        <begin position="17"/>
        <end position="509"/>
    </location>
</feature>
<keyword evidence="2" id="KW-0813">Transport</keyword>